<accession>A0A1W1C647</accession>
<reference evidence="7" key="1">
    <citation type="submission" date="2016-10" db="EMBL/GenBank/DDBJ databases">
        <authorList>
            <person name="de Groot N.N."/>
        </authorList>
    </citation>
    <scope>NUCLEOTIDE SEQUENCE</scope>
</reference>
<dbReference type="InterPro" id="IPR029095">
    <property type="entry name" value="NarX-like_N"/>
</dbReference>
<organism evidence="7">
    <name type="scientific">hydrothermal vent metagenome</name>
    <dbReference type="NCBI Taxonomy" id="652676"/>
    <lineage>
        <taxon>unclassified sequences</taxon>
        <taxon>metagenomes</taxon>
        <taxon>ecological metagenomes</taxon>
    </lineage>
</organism>
<feature type="domain" description="NarX-like N-terminal" evidence="6">
    <location>
        <begin position="40"/>
        <end position="87"/>
    </location>
</feature>
<evidence type="ECO:0000256" key="2">
    <source>
        <dbReference type="ARBA" id="ARBA00022692"/>
    </source>
</evidence>
<dbReference type="Pfam" id="PF13675">
    <property type="entry name" value="PilJ"/>
    <property type="match status" value="2"/>
</dbReference>
<dbReference type="GO" id="GO:0016020">
    <property type="term" value="C:membrane"/>
    <property type="evidence" value="ECO:0007669"/>
    <property type="project" value="UniProtKB-SubCell"/>
</dbReference>
<proteinExistence type="predicted"/>
<keyword evidence="5" id="KW-0175">Coiled coil</keyword>
<comment type="subcellular location">
    <subcellularLocation>
        <location evidence="1">Membrane</location>
        <topology evidence="1">Multi-pass membrane protein</topology>
    </subcellularLocation>
</comment>
<dbReference type="AlphaFoldDB" id="A0A1W1C647"/>
<evidence type="ECO:0000256" key="5">
    <source>
        <dbReference type="SAM" id="Coils"/>
    </source>
</evidence>
<gene>
    <name evidence="7" type="ORF">MNB_SV-6-937</name>
</gene>
<keyword evidence="4" id="KW-0472">Membrane</keyword>
<name>A0A1W1C647_9ZZZZ</name>
<keyword evidence="2" id="KW-0812">Transmembrane</keyword>
<evidence type="ECO:0000313" key="7">
    <source>
        <dbReference type="EMBL" id="SFV61171.1"/>
    </source>
</evidence>
<evidence type="ECO:0000256" key="3">
    <source>
        <dbReference type="ARBA" id="ARBA00022989"/>
    </source>
</evidence>
<evidence type="ECO:0000259" key="6">
    <source>
        <dbReference type="Pfam" id="PF13675"/>
    </source>
</evidence>
<evidence type="ECO:0000256" key="1">
    <source>
        <dbReference type="ARBA" id="ARBA00004141"/>
    </source>
</evidence>
<dbReference type="EMBL" id="FPHC01000064">
    <property type="protein sequence ID" value="SFV61171.1"/>
    <property type="molecule type" value="Genomic_DNA"/>
</dbReference>
<feature type="domain" description="NarX-like N-terminal" evidence="6">
    <location>
        <begin position="147"/>
        <end position="225"/>
    </location>
</feature>
<sequence length="268" mass="30392">MKDIAKIVTIAALLVSGVAMAKTDVNSATPESKTSISKEKMIDMAGRQRMLSQRVAKDYFYLGKKINKGNAKKQLDATLREFKKTQDILSKNIKDEEISNLIAFVNMSLDEFNAVATDKYSIDNGTIILDLSESMLEGSDYVVQALKKGKETNAIIDIAGKQRMLSQRIAKYYIAYQAGIKDDNTITQMRETVKEFDDALNKLLANKENTKEIQDELNKVNKMWKIVYKFYLNIEKGGLPIIVFTTTDDITKNMNKIVKMYVEILEKK</sequence>
<evidence type="ECO:0000256" key="4">
    <source>
        <dbReference type="ARBA" id="ARBA00023136"/>
    </source>
</evidence>
<feature type="coiled-coil region" evidence="5">
    <location>
        <begin position="186"/>
        <end position="220"/>
    </location>
</feature>
<keyword evidence="3" id="KW-1133">Transmembrane helix</keyword>
<protein>
    <submittedName>
        <fullName evidence="7">Nitric oxide-responding transcriptional regulator Dnr (Crp/Fnr family)</fullName>
    </submittedName>
</protein>